<sequence length="585" mass="63515">MATRLLAATLLASGLAHANSEASTAVSNGFGPSIEAAKSRGPAIFNAVNDALRQFGSSLHHNGMSFYLATIPEGVILHHGNTNPNSPNDPDWLAFEIEHAEIFARGRHGGPGGGPPGGPPPPGDGRAKPLFDKRGGRAAFDLVHLSKDDRPQQPILEEPYASDPQVVGSMQGEGGWLHTYRTARPLRYLYIDGMGGGKTTMGTLDSQDYLLRGDKETVYTMDKPPPPPPPPRVGKRSGGPMDEQLRAAELCEMCGKWNLSGVIRMEAGFEIIQCDFHNGLEQIQALQRPDPSPSDGPGGPMGDFEYIRGLSERYFGIGSSRATIDYTSMVSAFFYPVNLTNPDPKRPDLPRLSNVTEAELGAIRAHLDRVIQEKHDDVARTIDWQDVTDLIVARYADRVQSMAEKPRSLESLLKELNFLLTPYIDYSGKDKDQIAAATDRCANFYLHGISPSSEADHLIHAGIKAVTTHLCTKLFDVRELLITTSSSPNSDVLSSAVATLRSLIEYLGWARFKRCLSCDIDEVCLIPMWPFGSKQDYESPRCVNESSVRDDGGDNYWGGYGGGPGGGPPGRRPPPGGGTDGKRPH</sequence>
<feature type="chain" id="PRO_5019321025" evidence="2">
    <location>
        <begin position="19"/>
        <end position="585"/>
    </location>
</feature>
<proteinExistence type="predicted"/>
<evidence type="ECO:0000313" key="4">
    <source>
        <dbReference type="Proteomes" id="UP000285146"/>
    </source>
</evidence>
<dbReference type="PANTHER" id="PTHR35204:SF1">
    <property type="entry name" value="ENTEROTOXIN"/>
    <property type="match status" value="1"/>
</dbReference>
<feature type="region of interest" description="Disordered" evidence="1">
    <location>
        <begin position="147"/>
        <end position="166"/>
    </location>
</feature>
<dbReference type="FunCoup" id="A0A423XFP4">
    <property type="interactions" value="15"/>
</dbReference>
<evidence type="ECO:0000256" key="2">
    <source>
        <dbReference type="SAM" id="SignalP"/>
    </source>
</evidence>
<dbReference type="STRING" id="1230097.A0A423XFP4"/>
<evidence type="ECO:0000256" key="1">
    <source>
        <dbReference type="SAM" id="MobiDB-lite"/>
    </source>
</evidence>
<dbReference type="AlphaFoldDB" id="A0A423XFP4"/>
<feature type="compositionally biased region" description="Pro residues" evidence="1">
    <location>
        <begin position="566"/>
        <end position="576"/>
    </location>
</feature>
<dbReference type="PANTHER" id="PTHR35204">
    <property type="entry name" value="YALI0A21131P"/>
    <property type="match status" value="1"/>
</dbReference>
<name>A0A423XFP4_9PEZI</name>
<dbReference type="InterPro" id="IPR038921">
    <property type="entry name" value="YOR389W-like"/>
</dbReference>
<feature type="compositionally biased region" description="Pro residues" evidence="1">
    <location>
        <begin position="113"/>
        <end position="123"/>
    </location>
</feature>
<comment type="caution">
    <text evidence="3">The sequence shown here is derived from an EMBL/GenBank/DDBJ whole genome shotgun (WGS) entry which is preliminary data.</text>
</comment>
<feature type="compositionally biased region" description="Gly residues" evidence="1">
    <location>
        <begin position="555"/>
        <end position="565"/>
    </location>
</feature>
<protein>
    <submittedName>
        <fullName evidence="3">Uncharacterized protein</fullName>
    </submittedName>
</protein>
<feature type="region of interest" description="Disordered" evidence="1">
    <location>
        <begin position="218"/>
        <end position="240"/>
    </location>
</feature>
<accession>A0A423XFP4</accession>
<feature type="region of interest" description="Disordered" evidence="1">
    <location>
        <begin position="536"/>
        <end position="585"/>
    </location>
</feature>
<dbReference type="InParanoid" id="A0A423XFP4"/>
<keyword evidence="2" id="KW-0732">Signal</keyword>
<dbReference type="OrthoDB" id="10261782at2759"/>
<gene>
    <name evidence="3" type="ORF">VPNG_03423</name>
</gene>
<reference evidence="3 4" key="1">
    <citation type="submission" date="2015-09" db="EMBL/GenBank/DDBJ databases">
        <title>Host preference determinants of Valsa canker pathogens revealed by comparative genomics.</title>
        <authorList>
            <person name="Yin Z."/>
            <person name="Huang L."/>
        </authorList>
    </citation>
    <scope>NUCLEOTIDE SEQUENCE [LARGE SCALE GENOMIC DNA]</scope>
    <source>
        <strain evidence="3 4">SXYLt</strain>
    </source>
</reference>
<organism evidence="3 4">
    <name type="scientific">Cytospora leucostoma</name>
    <dbReference type="NCBI Taxonomy" id="1230097"/>
    <lineage>
        <taxon>Eukaryota</taxon>
        <taxon>Fungi</taxon>
        <taxon>Dikarya</taxon>
        <taxon>Ascomycota</taxon>
        <taxon>Pezizomycotina</taxon>
        <taxon>Sordariomycetes</taxon>
        <taxon>Sordariomycetidae</taxon>
        <taxon>Diaporthales</taxon>
        <taxon>Cytosporaceae</taxon>
        <taxon>Cytospora</taxon>
    </lineage>
</organism>
<evidence type="ECO:0000313" key="3">
    <source>
        <dbReference type="EMBL" id="ROW15000.1"/>
    </source>
</evidence>
<dbReference type="EMBL" id="LKEB01000011">
    <property type="protein sequence ID" value="ROW15000.1"/>
    <property type="molecule type" value="Genomic_DNA"/>
</dbReference>
<keyword evidence="4" id="KW-1185">Reference proteome</keyword>
<feature type="region of interest" description="Disordered" evidence="1">
    <location>
        <begin position="105"/>
        <end position="132"/>
    </location>
</feature>
<dbReference type="Proteomes" id="UP000285146">
    <property type="component" value="Unassembled WGS sequence"/>
</dbReference>
<feature type="signal peptide" evidence="2">
    <location>
        <begin position="1"/>
        <end position="18"/>
    </location>
</feature>
<feature type="compositionally biased region" description="Pro residues" evidence="1">
    <location>
        <begin position="223"/>
        <end position="232"/>
    </location>
</feature>